<dbReference type="GO" id="GO:0016740">
    <property type="term" value="F:transferase activity"/>
    <property type="evidence" value="ECO:0007669"/>
    <property type="project" value="UniProtKB-KW"/>
</dbReference>
<accession>A0A1H2XKB3</accession>
<dbReference type="EMBL" id="FNNJ01000002">
    <property type="protein sequence ID" value="SDW92894.1"/>
    <property type="molecule type" value="Genomic_DNA"/>
</dbReference>
<name>A0A1H2XKB3_9FLAO</name>
<dbReference type="SUPFAM" id="SSF53756">
    <property type="entry name" value="UDP-Glycosyltransferase/glycogen phosphorylase"/>
    <property type="match status" value="1"/>
</dbReference>
<dbReference type="Gene3D" id="3.40.50.2000">
    <property type="entry name" value="Glycogen Phosphorylase B"/>
    <property type="match status" value="2"/>
</dbReference>
<keyword evidence="1" id="KW-0808">Transferase</keyword>
<dbReference type="RefSeq" id="WP_090121640.1">
    <property type="nucleotide sequence ID" value="NZ_FNNJ01000002.1"/>
</dbReference>
<protein>
    <submittedName>
        <fullName evidence="1">Glycosyltransferase involved in cell wall bisynthesis</fullName>
    </submittedName>
</protein>
<dbReference type="OrthoDB" id="9807209at2"/>
<keyword evidence="2" id="KW-1185">Reference proteome</keyword>
<evidence type="ECO:0000313" key="1">
    <source>
        <dbReference type="EMBL" id="SDW92894.1"/>
    </source>
</evidence>
<reference evidence="1 2" key="1">
    <citation type="submission" date="2016-10" db="EMBL/GenBank/DDBJ databases">
        <authorList>
            <person name="de Groot N.N."/>
        </authorList>
    </citation>
    <scope>NUCLEOTIDE SEQUENCE [LARGE SCALE GENOMIC DNA]</scope>
    <source>
        <strain evidence="1 2">DSM 24956</strain>
    </source>
</reference>
<proteinExistence type="predicted"/>
<gene>
    <name evidence="1" type="ORF">SAMN05444411_102486</name>
</gene>
<sequence length="411" mass="47503">MKKILIIGFVWPEPTATAAGSRMLQLIDVFLQNNYQITFVSAASNKQKSIAFKEKGIETYDIELNNSSFDILLKKINPDIVLFDRFLTEEQFGWRVTNTCPKAVKVLDTEDLHFLRKARHIAYKKQQKVTDNLLKSEQAIREIASIYRCDLTLIISKYEIKLLTKKFNINKSILIYTPFLLNRIKEEKINNYPSFEERKDFISIGNFMHEPNWNAVLNLKKEIWPNIKEKLPEANLLIYGAYSSQKVEQLHNKKEGFLIKGWANSAEEVISKSRVLLAPIVFGAGLKGKLIDSMLYGTPNVTTKIGAEAMHKKLPWNGYISNSFNMFSNKAIDLYTNKKVWSKSQINGVNIINNCFSKEKYAEKLVSKINKIENNLVTHRLNNFTGNILQHNTLKSTMYLSKWIEEKNKYN</sequence>
<evidence type="ECO:0000313" key="2">
    <source>
        <dbReference type="Proteomes" id="UP000199595"/>
    </source>
</evidence>
<organism evidence="1 2">
    <name type="scientific">Lutibacter oricola</name>
    <dbReference type="NCBI Taxonomy" id="762486"/>
    <lineage>
        <taxon>Bacteria</taxon>
        <taxon>Pseudomonadati</taxon>
        <taxon>Bacteroidota</taxon>
        <taxon>Flavobacteriia</taxon>
        <taxon>Flavobacteriales</taxon>
        <taxon>Flavobacteriaceae</taxon>
        <taxon>Lutibacter</taxon>
    </lineage>
</organism>
<dbReference type="AlphaFoldDB" id="A0A1H2XKB3"/>
<dbReference type="STRING" id="762486.SAMN05444411_102486"/>
<dbReference type="Pfam" id="PF13692">
    <property type="entry name" value="Glyco_trans_1_4"/>
    <property type="match status" value="1"/>
</dbReference>
<dbReference type="Proteomes" id="UP000199595">
    <property type="component" value="Unassembled WGS sequence"/>
</dbReference>